<organism evidence="1 2">
    <name type="scientific">Elasticomyces elasticus</name>
    <dbReference type="NCBI Taxonomy" id="574655"/>
    <lineage>
        <taxon>Eukaryota</taxon>
        <taxon>Fungi</taxon>
        <taxon>Dikarya</taxon>
        <taxon>Ascomycota</taxon>
        <taxon>Pezizomycotina</taxon>
        <taxon>Dothideomycetes</taxon>
        <taxon>Dothideomycetidae</taxon>
        <taxon>Mycosphaerellales</taxon>
        <taxon>Teratosphaeriaceae</taxon>
        <taxon>Elasticomyces</taxon>
    </lineage>
</organism>
<dbReference type="Proteomes" id="UP001310594">
    <property type="component" value="Unassembled WGS sequence"/>
</dbReference>
<proteinExistence type="predicted"/>
<dbReference type="AlphaFoldDB" id="A0AAN7W2I1"/>
<sequence>MRFQVPDVTVMSRIQAAFAAILRLFGIETEGPTRAANPQAAFTAMVSVFSIEHLAQDIVDHCLRVTFPRPVNLRPVNLSEAEQLRQFCDIQSTLQLALKLGDMAERRRWAVLQIIDYLRLVNLEYRSFVTPNRLRPRVKNLTVVHPLTPLNPMIKFYPTYTYLSHLDMSRISVRWTTERFANLRSTTHDFYFRDITILDYFKGPGISVSALVSELSLWIGDVQSSRRGTLELRVVLSDRTMRRDDKAAVIDVVGQTNNQIAWRLVGNVGAVFRIA</sequence>
<evidence type="ECO:0000313" key="1">
    <source>
        <dbReference type="EMBL" id="KAK5690635.1"/>
    </source>
</evidence>
<reference evidence="1" key="1">
    <citation type="submission" date="2023-08" db="EMBL/GenBank/DDBJ databases">
        <title>Black Yeasts Isolated from many extreme environments.</title>
        <authorList>
            <person name="Coleine C."/>
            <person name="Stajich J.E."/>
            <person name="Selbmann L."/>
        </authorList>
    </citation>
    <scope>NUCLEOTIDE SEQUENCE</scope>
    <source>
        <strain evidence="1">CCFEE 5810</strain>
    </source>
</reference>
<accession>A0AAN7W2I1</accession>
<comment type="caution">
    <text evidence="1">The sequence shown here is derived from an EMBL/GenBank/DDBJ whole genome shotgun (WGS) entry which is preliminary data.</text>
</comment>
<gene>
    <name evidence="1" type="ORF">LTR97_012191</name>
</gene>
<evidence type="ECO:0000313" key="2">
    <source>
        <dbReference type="Proteomes" id="UP001310594"/>
    </source>
</evidence>
<name>A0AAN7W2I1_9PEZI</name>
<dbReference type="EMBL" id="JAVRQU010000024">
    <property type="protein sequence ID" value="KAK5690635.1"/>
    <property type="molecule type" value="Genomic_DNA"/>
</dbReference>
<protein>
    <submittedName>
        <fullName evidence="1">Uncharacterized protein</fullName>
    </submittedName>
</protein>